<gene>
    <name evidence="1" type="ORF">CCR94_02425</name>
</gene>
<accession>A0A2S6NF93</accession>
<dbReference type="OrthoDB" id="407979at2"/>
<keyword evidence="2" id="KW-1185">Reference proteome</keyword>
<dbReference type="RefSeq" id="WP_104506296.1">
    <property type="nucleotide sequence ID" value="NZ_JACIGC010000023.1"/>
</dbReference>
<dbReference type="InterPro" id="IPR010982">
    <property type="entry name" value="Lambda_DNA-bd_dom_sf"/>
</dbReference>
<dbReference type="SUPFAM" id="SSF47413">
    <property type="entry name" value="lambda repressor-like DNA-binding domains"/>
    <property type="match status" value="1"/>
</dbReference>
<reference evidence="1 2" key="1">
    <citation type="journal article" date="2018" name="Arch. Microbiol.">
        <title>New insights into the metabolic potential of the phototrophic purple bacterium Rhodopila globiformis DSM 161(T) from its draft genome sequence and evidence for a vanadium-dependent nitrogenase.</title>
        <authorList>
            <person name="Imhoff J.F."/>
            <person name="Rahn T."/>
            <person name="Kunzel S."/>
            <person name="Neulinger S.C."/>
        </authorList>
    </citation>
    <scope>NUCLEOTIDE SEQUENCE [LARGE SCALE GENOMIC DNA]</scope>
    <source>
        <strain evidence="1 2">DSM 16996</strain>
    </source>
</reference>
<evidence type="ECO:0000313" key="2">
    <source>
        <dbReference type="Proteomes" id="UP000239089"/>
    </source>
</evidence>
<organism evidence="1 2">
    <name type="scientific">Rhodoblastus sphagnicola</name>
    <dbReference type="NCBI Taxonomy" id="333368"/>
    <lineage>
        <taxon>Bacteria</taxon>
        <taxon>Pseudomonadati</taxon>
        <taxon>Pseudomonadota</taxon>
        <taxon>Alphaproteobacteria</taxon>
        <taxon>Hyphomicrobiales</taxon>
        <taxon>Rhodoblastaceae</taxon>
        <taxon>Rhodoblastus</taxon>
    </lineage>
</organism>
<dbReference type="PROSITE" id="PS50943">
    <property type="entry name" value="HTH_CROC1"/>
    <property type="match status" value="1"/>
</dbReference>
<dbReference type="Gene3D" id="1.10.260.40">
    <property type="entry name" value="lambda repressor-like DNA-binding domains"/>
    <property type="match status" value="1"/>
</dbReference>
<dbReference type="CDD" id="cd00093">
    <property type="entry name" value="HTH_XRE"/>
    <property type="match status" value="1"/>
</dbReference>
<evidence type="ECO:0000313" key="1">
    <source>
        <dbReference type="EMBL" id="PPQ33276.1"/>
    </source>
</evidence>
<sequence>MGKKTLQLNDAQQTTLDGVLNTLAERVYNLRKARSLSGRALAAKAGIAHPTVVAIEGGAINVSIAILVLLAQALEVDISVFFDVGFNIKSSDEAFTRGVTTRRY</sequence>
<dbReference type="InterPro" id="IPR001387">
    <property type="entry name" value="Cro/C1-type_HTH"/>
</dbReference>
<protein>
    <submittedName>
        <fullName evidence="1">Uncharacterized protein</fullName>
    </submittedName>
</protein>
<proteinExistence type="predicted"/>
<dbReference type="Pfam" id="PF01381">
    <property type="entry name" value="HTH_3"/>
    <property type="match status" value="1"/>
</dbReference>
<dbReference type="GO" id="GO:0003677">
    <property type="term" value="F:DNA binding"/>
    <property type="evidence" value="ECO:0007669"/>
    <property type="project" value="InterPro"/>
</dbReference>
<dbReference type="SMART" id="SM00530">
    <property type="entry name" value="HTH_XRE"/>
    <property type="match status" value="1"/>
</dbReference>
<dbReference type="Proteomes" id="UP000239089">
    <property type="component" value="Unassembled WGS sequence"/>
</dbReference>
<dbReference type="EMBL" id="NHSJ01000025">
    <property type="protein sequence ID" value="PPQ33276.1"/>
    <property type="molecule type" value="Genomic_DNA"/>
</dbReference>
<comment type="caution">
    <text evidence="1">The sequence shown here is derived from an EMBL/GenBank/DDBJ whole genome shotgun (WGS) entry which is preliminary data.</text>
</comment>
<dbReference type="AlphaFoldDB" id="A0A2S6NF93"/>
<name>A0A2S6NF93_9HYPH</name>